<dbReference type="SMART" id="SM00867">
    <property type="entry name" value="YceI"/>
    <property type="match status" value="1"/>
</dbReference>
<feature type="domain" description="Lipid/polyisoprenoid-binding YceI-like" evidence="2">
    <location>
        <begin position="2"/>
        <end position="166"/>
    </location>
</feature>
<dbReference type="AlphaFoldDB" id="A0A7W7DE30"/>
<dbReference type="InterPro" id="IPR036761">
    <property type="entry name" value="TTHA0802/YceI-like_sf"/>
</dbReference>
<proteinExistence type="inferred from homology"/>
<dbReference type="SUPFAM" id="SSF101874">
    <property type="entry name" value="YceI-like"/>
    <property type="match status" value="1"/>
</dbReference>
<dbReference type="InterPro" id="IPR007372">
    <property type="entry name" value="Lipid/polyisoprenoid-bd_YceI"/>
</dbReference>
<comment type="caution">
    <text evidence="3">The sequence shown here is derived from an EMBL/GenBank/DDBJ whole genome shotgun (WGS) entry which is preliminary data.</text>
</comment>
<dbReference type="Pfam" id="PF04264">
    <property type="entry name" value="YceI"/>
    <property type="match status" value="1"/>
</dbReference>
<evidence type="ECO:0000313" key="3">
    <source>
        <dbReference type="EMBL" id="MBB4704896.1"/>
    </source>
</evidence>
<evidence type="ECO:0000256" key="1">
    <source>
        <dbReference type="ARBA" id="ARBA00008812"/>
    </source>
</evidence>
<keyword evidence="4" id="KW-1185">Reference proteome</keyword>
<dbReference type="EMBL" id="JACHND010000001">
    <property type="protein sequence ID" value="MBB4704896.1"/>
    <property type="molecule type" value="Genomic_DNA"/>
</dbReference>
<evidence type="ECO:0000313" key="4">
    <source>
        <dbReference type="Proteomes" id="UP000542210"/>
    </source>
</evidence>
<name>A0A7W7DE30_9ACTN</name>
<dbReference type="Gene3D" id="2.40.128.110">
    <property type="entry name" value="Lipid/polyisoprenoid-binding, YceI-like"/>
    <property type="match status" value="1"/>
</dbReference>
<reference evidence="3 4" key="1">
    <citation type="submission" date="2020-08" db="EMBL/GenBank/DDBJ databases">
        <title>Sequencing the genomes of 1000 actinobacteria strains.</title>
        <authorList>
            <person name="Klenk H.-P."/>
        </authorList>
    </citation>
    <scope>NUCLEOTIDE SEQUENCE [LARGE SCALE GENOMIC DNA]</scope>
    <source>
        <strain evidence="3 4">DSM 45784</strain>
    </source>
</reference>
<sequence length="169" mass="18710">MTERFSPTRSKIGIEASSSVHPIHGEADGVTGYIEGAFTGGLLDLATTPRMRLELPVARLRSGNALYDGELRRRVDVRAHPHVVGEATDVTALPDPGRYLVRGRLSFHGVTRPAEGEITVSAPDDHTLLIEGEQSFDIRDYGLQPPRLLMLRLHPTVHVRIHLIADRER</sequence>
<organism evidence="3 4">
    <name type="scientific">Sphaerisporangium siamense</name>
    <dbReference type="NCBI Taxonomy" id="795645"/>
    <lineage>
        <taxon>Bacteria</taxon>
        <taxon>Bacillati</taxon>
        <taxon>Actinomycetota</taxon>
        <taxon>Actinomycetes</taxon>
        <taxon>Streptosporangiales</taxon>
        <taxon>Streptosporangiaceae</taxon>
        <taxon>Sphaerisporangium</taxon>
    </lineage>
</organism>
<dbReference type="Proteomes" id="UP000542210">
    <property type="component" value="Unassembled WGS sequence"/>
</dbReference>
<gene>
    <name evidence="3" type="ORF">BJ982_006440</name>
</gene>
<comment type="similarity">
    <text evidence="1">Belongs to the UPF0312 family.</text>
</comment>
<accession>A0A7W7DE30</accession>
<protein>
    <submittedName>
        <fullName evidence="3">Polyisoprenoid-binding protein YceI</fullName>
    </submittedName>
</protein>
<evidence type="ECO:0000259" key="2">
    <source>
        <dbReference type="SMART" id="SM00867"/>
    </source>
</evidence>
<dbReference type="RefSeq" id="WP_184886235.1">
    <property type="nucleotide sequence ID" value="NZ_JACHND010000001.1"/>
</dbReference>